<dbReference type="AlphaFoldDB" id="A0A6J2X8T9"/>
<dbReference type="OrthoDB" id="5795306at2759"/>
<keyword evidence="3 8" id="KW-0812">Transmembrane</keyword>
<dbReference type="Proteomes" id="UP000504635">
    <property type="component" value="Unplaced"/>
</dbReference>
<dbReference type="GO" id="GO:0050909">
    <property type="term" value="P:sensory perception of taste"/>
    <property type="evidence" value="ECO:0007669"/>
    <property type="project" value="InterPro"/>
</dbReference>
<keyword evidence="7" id="KW-0807">Transducer</keyword>
<feature type="transmembrane region" description="Helical" evidence="8">
    <location>
        <begin position="148"/>
        <end position="167"/>
    </location>
</feature>
<dbReference type="GO" id="GO:0005886">
    <property type="term" value="C:plasma membrane"/>
    <property type="evidence" value="ECO:0007669"/>
    <property type="project" value="UniProtKB-SubCell"/>
</dbReference>
<feature type="transmembrane region" description="Helical" evidence="8">
    <location>
        <begin position="173"/>
        <end position="193"/>
    </location>
</feature>
<dbReference type="CTD" id="117496"/>
<dbReference type="GO" id="GO:0043025">
    <property type="term" value="C:neuronal cell body"/>
    <property type="evidence" value="ECO:0007669"/>
    <property type="project" value="TreeGrafter"/>
</dbReference>
<evidence type="ECO:0000256" key="2">
    <source>
        <dbReference type="ARBA" id="ARBA00022475"/>
    </source>
</evidence>
<dbReference type="Pfam" id="PF08395">
    <property type="entry name" value="7tm_7"/>
    <property type="match status" value="1"/>
</dbReference>
<evidence type="ECO:0000256" key="6">
    <source>
        <dbReference type="ARBA" id="ARBA00023170"/>
    </source>
</evidence>
<evidence type="ECO:0000256" key="5">
    <source>
        <dbReference type="ARBA" id="ARBA00023136"/>
    </source>
</evidence>
<dbReference type="InParanoid" id="A0A6J2X8T9"/>
<dbReference type="GO" id="GO:0007635">
    <property type="term" value="P:chemosensory behavior"/>
    <property type="evidence" value="ECO:0007669"/>
    <property type="project" value="TreeGrafter"/>
</dbReference>
<keyword evidence="9" id="KW-1185">Reference proteome</keyword>
<keyword evidence="4 8" id="KW-1133">Transmembrane helix</keyword>
<evidence type="ECO:0000256" key="1">
    <source>
        <dbReference type="ARBA" id="ARBA00004651"/>
    </source>
</evidence>
<evidence type="ECO:0000256" key="7">
    <source>
        <dbReference type="ARBA" id="ARBA00023224"/>
    </source>
</evidence>
<evidence type="ECO:0000256" key="4">
    <source>
        <dbReference type="ARBA" id="ARBA00022989"/>
    </source>
</evidence>
<protein>
    <submittedName>
        <fullName evidence="10">Uncharacterized protein LOC115875929</fullName>
    </submittedName>
</protein>
<dbReference type="GO" id="GO:0008049">
    <property type="term" value="P:male courtship behavior"/>
    <property type="evidence" value="ECO:0007669"/>
    <property type="project" value="TreeGrafter"/>
</dbReference>
<evidence type="ECO:0000256" key="3">
    <source>
        <dbReference type="ARBA" id="ARBA00022692"/>
    </source>
</evidence>
<organism evidence="9 10">
    <name type="scientific">Sitophilus oryzae</name>
    <name type="common">Rice weevil</name>
    <name type="synonym">Curculio oryzae</name>
    <dbReference type="NCBI Taxonomy" id="7048"/>
    <lineage>
        <taxon>Eukaryota</taxon>
        <taxon>Metazoa</taxon>
        <taxon>Ecdysozoa</taxon>
        <taxon>Arthropoda</taxon>
        <taxon>Hexapoda</taxon>
        <taxon>Insecta</taxon>
        <taxon>Pterygota</taxon>
        <taxon>Neoptera</taxon>
        <taxon>Endopterygota</taxon>
        <taxon>Coleoptera</taxon>
        <taxon>Polyphaga</taxon>
        <taxon>Cucujiformia</taxon>
        <taxon>Curculionidae</taxon>
        <taxon>Dryophthorinae</taxon>
        <taxon>Sitophilus</taxon>
    </lineage>
</organism>
<proteinExistence type="predicted"/>
<keyword evidence="2" id="KW-1003">Cell membrane</keyword>
<name>A0A6J2X8T9_SITOR</name>
<keyword evidence="5 8" id="KW-0472">Membrane</keyword>
<feature type="transmembrane region" description="Helical" evidence="8">
    <location>
        <begin position="94"/>
        <end position="119"/>
    </location>
</feature>
<dbReference type="RefSeq" id="XP_030747380.1">
    <property type="nucleotide sequence ID" value="XM_030891520.1"/>
</dbReference>
<sequence>MKNRYLYLEKILEDCTNQARVQLIVFNKKPTHVPNKLQIFSHNFKMMYLLVDDFNAIFGNQIFFITICTALEILNGVNYGMPTLHNIDVNDDTITINVVYPILYIICNTEVVMACDAVVKSGKKISKMCFMLHEQTDNNELKEAFLKLAVYTQGLCPYFSAAGFWYVEQEVLSTLFSSVITYLIIIIQFNMTLK</sequence>
<evidence type="ECO:0000313" key="10">
    <source>
        <dbReference type="RefSeq" id="XP_030747380.1"/>
    </source>
</evidence>
<comment type="subcellular location">
    <subcellularLocation>
        <location evidence="1">Cell membrane</location>
        <topology evidence="1">Multi-pass membrane protein</topology>
    </subcellularLocation>
</comment>
<reference evidence="10" key="1">
    <citation type="submission" date="2025-08" db="UniProtKB">
        <authorList>
            <consortium name="RefSeq"/>
        </authorList>
    </citation>
    <scope>IDENTIFICATION</scope>
    <source>
        <tissue evidence="10">Gonads</tissue>
    </source>
</reference>
<dbReference type="PANTHER" id="PTHR21143:SF104">
    <property type="entry name" value="GUSTATORY RECEPTOR 8A-RELATED"/>
    <property type="match status" value="1"/>
</dbReference>
<dbReference type="GO" id="GO:0030425">
    <property type="term" value="C:dendrite"/>
    <property type="evidence" value="ECO:0007669"/>
    <property type="project" value="TreeGrafter"/>
</dbReference>
<dbReference type="GeneID" id="115875929"/>
<dbReference type="InterPro" id="IPR013604">
    <property type="entry name" value="7TM_chemorcpt"/>
</dbReference>
<evidence type="ECO:0000256" key="8">
    <source>
        <dbReference type="SAM" id="Phobius"/>
    </source>
</evidence>
<dbReference type="GO" id="GO:0007165">
    <property type="term" value="P:signal transduction"/>
    <property type="evidence" value="ECO:0007669"/>
    <property type="project" value="UniProtKB-KW"/>
</dbReference>
<dbReference type="KEGG" id="soy:115875929"/>
<evidence type="ECO:0000313" key="9">
    <source>
        <dbReference type="Proteomes" id="UP000504635"/>
    </source>
</evidence>
<accession>A0A6J2X8T9</accession>
<gene>
    <name evidence="10" type="primary">LOC115875929</name>
</gene>
<dbReference type="PANTHER" id="PTHR21143">
    <property type="entry name" value="INVERTEBRATE GUSTATORY RECEPTOR"/>
    <property type="match status" value="1"/>
</dbReference>
<feature type="transmembrane region" description="Helical" evidence="8">
    <location>
        <begin position="54"/>
        <end position="74"/>
    </location>
</feature>
<keyword evidence="6" id="KW-0675">Receptor</keyword>
<dbReference type="GO" id="GO:0030424">
    <property type="term" value="C:axon"/>
    <property type="evidence" value="ECO:0007669"/>
    <property type="project" value="TreeGrafter"/>
</dbReference>